<name>A0ABY5PL91_9ACTN</name>
<evidence type="ECO:0000256" key="4">
    <source>
        <dbReference type="ARBA" id="ARBA00022825"/>
    </source>
</evidence>
<dbReference type="EMBL" id="CP088295">
    <property type="protein sequence ID" value="UUY05325.1"/>
    <property type="molecule type" value="Genomic_DNA"/>
</dbReference>
<keyword evidence="4 5" id="KW-0720">Serine protease</keyword>
<dbReference type="InterPro" id="IPR015500">
    <property type="entry name" value="Peptidase_S8_subtilisin-rel"/>
</dbReference>
<dbReference type="InterPro" id="IPR023827">
    <property type="entry name" value="Peptidase_S8_Asp-AS"/>
</dbReference>
<dbReference type="PANTHER" id="PTHR43399:SF4">
    <property type="entry name" value="CELL WALL-ASSOCIATED PROTEASE"/>
    <property type="match status" value="1"/>
</dbReference>
<comment type="similarity">
    <text evidence="1 5 6">Belongs to the peptidase S8 family.</text>
</comment>
<feature type="active site" description="Charge relay system" evidence="5">
    <location>
        <position position="326"/>
    </location>
</feature>
<reference evidence="11" key="1">
    <citation type="submission" date="2021-11" db="EMBL/GenBank/DDBJ databases">
        <title>Cultivation dependent microbiological survey of springs from the worlds oldest radium mine currently devoted to the extraction of radon-saturated water.</title>
        <authorList>
            <person name="Kapinusova G."/>
            <person name="Smrhova T."/>
            <person name="Strejcek M."/>
            <person name="Suman J."/>
            <person name="Jani K."/>
            <person name="Pajer P."/>
            <person name="Uhlik O."/>
        </authorList>
    </citation>
    <scope>NUCLEOTIDE SEQUENCE [LARGE SCALE GENOMIC DNA]</scope>
    <source>
        <strain evidence="11">J379</strain>
    </source>
</reference>
<dbReference type="InterPro" id="IPR034204">
    <property type="entry name" value="PfSUB1-like_cat_dom"/>
</dbReference>
<dbReference type="SUPFAM" id="SSF52743">
    <property type="entry name" value="Subtilisin-like"/>
    <property type="match status" value="1"/>
</dbReference>
<sequence>MCVAAISIAVGLTAPAASAARTDGVLVQHDDGRITVERPGVSSRGLTGFAAKTARRSGVRFAEPNHRYRAAGAPSDPLFSEQWSLADDTVIGAVPSWEQTTGGDVTVAVIDSGVDTTHPDLAQNAWTNPRELAGNGLDDDSNGFVDDTQGWNFVAGNPNARDDNGHGTHVAGIIGARGGNGIGVAGVAWNVKIMPIKVLDSSAVGSAATLALGIRYAVANGAKIINLSVSGPGYSRAFEEAVQLASDSGVLVIGAAGNDGRSVDTAPVYPAAFQAPLLLAVSATAPGGGLSPVSNFGAGNVELAAPGQDIVSTATGGGYERRTGTSMAAPHVAGRPGAPRRGAARPRPDRVARGPALHRAARPARELRLPQPLRRAAGRARRELQVHAQAAQRVAEAHRLLAAQGQGAVRRDEAP</sequence>
<dbReference type="PROSITE" id="PS00138">
    <property type="entry name" value="SUBTILASE_SER"/>
    <property type="match status" value="1"/>
</dbReference>
<dbReference type="InterPro" id="IPR022398">
    <property type="entry name" value="Peptidase_S8_His-AS"/>
</dbReference>
<feature type="signal peptide" evidence="8">
    <location>
        <begin position="1"/>
        <end position="19"/>
    </location>
</feature>
<dbReference type="InterPro" id="IPR000209">
    <property type="entry name" value="Peptidase_S8/S53_dom"/>
</dbReference>
<evidence type="ECO:0000259" key="9">
    <source>
        <dbReference type="Pfam" id="PF00082"/>
    </source>
</evidence>
<feature type="active site" description="Charge relay system" evidence="5">
    <location>
        <position position="111"/>
    </location>
</feature>
<proteinExistence type="inferred from homology"/>
<dbReference type="PROSITE" id="PS00136">
    <property type="entry name" value="SUBTILASE_ASP"/>
    <property type="match status" value="1"/>
</dbReference>
<evidence type="ECO:0000256" key="6">
    <source>
        <dbReference type="RuleBase" id="RU003355"/>
    </source>
</evidence>
<dbReference type="PROSITE" id="PS00137">
    <property type="entry name" value="SUBTILASE_HIS"/>
    <property type="match status" value="1"/>
</dbReference>
<feature type="compositionally biased region" description="Low complexity" evidence="7">
    <location>
        <begin position="328"/>
        <end position="341"/>
    </location>
</feature>
<evidence type="ECO:0000256" key="5">
    <source>
        <dbReference type="PROSITE-ProRule" id="PRU01240"/>
    </source>
</evidence>
<dbReference type="PRINTS" id="PR00723">
    <property type="entry name" value="SUBTILISIN"/>
</dbReference>
<keyword evidence="8" id="KW-0732">Signal</keyword>
<feature type="domain" description="Peptidase S8/S53" evidence="9">
    <location>
        <begin position="103"/>
        <end position="334"/>
    </location>
</feature>
<keyword evidence="11" id="KW-1185">Reference proteome</keyword>
<gene>
    <name evidence="10" type="ORF">LRS13_07330</name>
</gene>
<organism evidence="10 11">
    <name type="scientific">Svornostia abyssi</name>
    <dbReference type="NCBI Taxonomy" id="2898438"/>
    <lineage>
        <taxon>Bacteria</taxon>
        <taxon>Bacillati</taxon>
        <taxon>Actinomycetota</taxon>
        <taxon>Thermoleophilia</taxon>
        <taxon>Solirubrobacterales</taxon>
        <taxon>Baekduiaceae</taxon>
        <taxon>Svornostia</taxon>
    </lineage>
</organism>
<dbReference type="Proteomes" id="UP001058860">
    <property type="component" value="Chromosome"/>
</dbReference>
<dbReference type="Pfam" id="PF00082">
    <property type="entry name" value="Peptidase_S8"/>
    <property type="match status" value="1"/>
</dbReference>
<dbReference type="PANTHER" id="PTHR43399">
    <property type="entry name" value="SUBTILISIN-RELATED"/>
    <property type="match status" value="1"/>
</dbReference>
<dbReference type="RefSeq" id="WP_353865784.1">
    <property type="nucleotide sequence ID" value="NZ_CP088295.1"/>
</dbReference>
<feature type="chain" id="PRO_5046172157" evidence="8">
    <location>
        <begin position="20"/>
        <end position="415"/>
    </location>
</feature>
<evidence type="ECO:0000256" key="3">
    <source>
        <dbReference type="ARBA" id="ARBA00022801"/>
    </source>
</evidence>
<evidence type="ECO:0000256" key="7">
    <source>
        <dbReference type="SAM" id="MobiDB-lite"/>
    </source>
</evidence>
<dbReference type="PROSITE" id="PS51892">
    <property type="entry name" value="SUBTILASE"/>
    <property type="match status" value="1"/>
</dbReference>
<evidence type="ECO:0000313" key="11">
    <source>
        <dbReference type="Proteomes" id="UP001058860"/>
    </source>
</evidence>
<evidence type="ECO:0000256" key="8">
    <source>
        <dbReference type="SAM" id="SignalP"/>
    </source>
</evidence>
<dbReference type="InterPro" id="IPR051048">
    <property type="entry name" value="Peptidase_S8/S53_subtilisin"/>
</dbReference>
<dbReference type="InterPro" id="IPR036852">
    <property type="entry name" value="Peptidase_S8/S53_dom_sf"/>
</dbReference>
<evidence type="ECO:0000256" key="1">
    <source>
        <dbReference type="ARBA" id="ARBA00011073"/>
    </source>
</evidence>
<keyword evidence="2 5" id="KW-0645">Protease</keyword>
<feature type="region of interest" description="Disordered" evidence="7">
    <location>
        <begin position="328"/>
        <end position="363"/>
    </location>
</feature>
<feature type="active site" description="Charge relay system" evidence="5">
    <location>
        <position position="166"/>
    </location>
</feature>
<keyword evidence="3 5" id="KW-0378">Hydrolase</keyword>
<evidence type="ECO:0000313" key="10">
    <source>
        <dbReference type="EMBL" id="UUY05325.1"/>
    </source>
</evidence>
<accession>A0ABY5PL91</accession>
<evidence type="ECO:0000256" key="2">
    <source>
        <dbReference type="ARBA" id="ARBA00022670"/>
    </source>
</evidence>
<protein>
    <submittedName>
        <fullName evidence="10">S8 family serine peptidase</fullName>
    </submittedName>
</protein>
<dbReference type="InterPro" id="IPR023828">
    <property type="entry name" value="Peptidase_S8_Ser-AS"/>
</dbReference>
<dbReference type="Gene3D" id="3.40.50.200">
    <property type="entry name" value="Peptidase S8/S53 domain"/>
    <property type="match status" value="1"/>
</dbReference>
<dbReference type="CDD" id="cd07473">
    <property type="entry name" value="Peptidases_S8_Subtilisin_like"/>
    <property type="match status" value="1"/>
</dbReference>